<dbReference type="Pfam" id="PF03928">
    <property type="entry name" value="HbpS-like"/>
    <property type="match status" value="1"/>
</dbReference>
<dbReference type="InterPro" id="IPR005624">
    <property type="entry name" value="PduO/GlcC-like"/>
</dbReference>
<dbReference type="Gene3D" id="3.30.450.150">
    <property type="entry name" value="Haem-degrading domain"/>
    <property type="match status" value="1"/>
</dbReference>
<sequence length="78" mass="8335">MAQPSPHHVPLLTASMAQLIVSAAFSEAQRDCSAVTVTVVDRSGQTLAVLRDHRAGVHTLPRELQKGVHRLLAEADDG</sequence>
<evidence type="ECO:0000313" key="1">
    <source>
        <dbReference type="EMBL" id="MDT0632564.1"/>
    </source>
</evidence>
<name>A0ABU3BTE4_9BACT</name>
<keyword evidence="2" id="KW-1185">Reference proteome</keyword>
<dbReference type="EMBL" id="JAVRHT010000031">
    <property type="protein sequence ID" value="MDT0632564.1"/>
    <property type="molecule type" value="Genomic_DNA"/>
</dbReference>
<proteinExistence type="predicted"/>
<reference evidence="1 2" key="1">
    <citation type="submission" date="2023-09" db="EMBL/GenBank/DDBJ databases">
        <authorList>
            <person name="Rey-Velasco X."/>
        </authorList>
    </citation>
    <scope>NUCLEOTIDE SEQUENCE [LARGE SCALE GENOMIC DNA]</scope>
    <source>
        <strain evidence="1 2">F394</strain>
    </source>
</reference>
<dbReference type="InterPro" id="IPR038084">
    <property type="entry name" value="PduO/GlcC-like_sf"/>
</dbReference>
<dbReference type="Proteomes" id="UP001267426">
    <property type="component" value="Unassembled WGS sequence"/>
</dbReference>
<dbReference type="SUPFAM" id="SSF143744">
    <property type="entry name" value="GlcG-like"/>
    <property type="match status" value="1"/>
</dbReference>
<evidence type="ECO:0000313" key="2">
    <source>
        <dbReference type="Proteomes" id="UP001267426"/>
    </source>
</evidence>
<organism evidence="1 2">
    <name type="scientific">Rubrivirga litoralis</name>
    <dbReference type="NCBI Taxonomy" id="3075598"/>
    <lineage>
        <taxon>Bacteria</taxon>
        <taxon>Pseudomonadati</taxon>
        <taxon>Rhodothermota</taxon>
        <taxon>Rhodothermia</taxon>
        <taxon>Rhodothermales</taxon>
        <taxon>Rubricoccaceae</taxon>
        <taxon>Rubrivirga</taxon>
    </lineage>
</organism>
<gene>
    <name evidence="1" type="ORF">RM540_12460</name>
</gene>
<comment type="caution">
    <text evidence="1">The sequence shown here is derived from an EMBL/GenBank/DDBJ whole genome shotgun (WGS) entry which is preliminary data.</text>
</comment>
<protein>
    <submittedName>
        <fullName evidence="1">Heme-binding protein</fullName>
    </submittedName>
</protein>
<accession>A0ABU3BTE4</accession>